<name>A0A9P0H262_NEZVI</name>
<reference evidence="2" key="1">
    <citation type="submission" date="2022-01" db="EMBL/GenBank/DDBJ databases">
        <authorList>
            <person name="King R."/>
        </authorList>
    </citation>
    <scope>NUCLEOTIDE SEQUENCE</scope>
</reference>
<feature type="compositionally biased region" description="Low complexity" evidence="1">
    <location>
        <begin position="216"/>
        <end position="237"/>
    </location>
</feature>
<feature type="compositionally biased region" description="Polar residues" evidence="1">
    <location>
        <begin position="14"/>
        <end position="29"/>
    </location>
</feature>
<feature type="region of interest" description="Disordered" evidence="1">
    <location>
        <begin position="176"/>
        <end position="294"/>
    </location>
</feature>
<dbReference type="AlphaFoldDB" id="A0A9P0H262"/>
<sequence length="558" mass="61178">MLFKKGYLGRKKSTPTPSQDTGDTQSAESVESEQYCCEEQMPQYMYPAAAGYMDQPSIYYMCNYEVYDPMTGAVTVVVGPAPQFPGPQPVLATLPCAPVPLQSVEWFQPQMPPPPPFTSRKKSSNSIDSQNWSGQSSESTCPPGSPQDPSEQCEPQPYMYPGYMFGPPVYNMNGVNIQGVLPQGSQTNTDQSKRRKKRRRRRRGGVTDEGSESSCEEVCSLEAPVSSSSSTKTNSDSGIATDPCGTSGGQGSLSSLSNDEADKDNKSIPSEPDSHMADIKEERPSQEEKEDPPAVTTDLIEHVEDAALCQDHLENSPVINSEETELITVVENDTIEKEFRNLSVEENDTKELSLFEDESTSPCEKEEPIEEPVLEVSVSNITEEVSDCNLPEEFLLGDTTESELIAQEALEFTELNDFHEDSYLEPEIPPVAPPRRKKCAKVAEKLATRLADEIVADAVSNAAVERWPITSAVTKWLEDSDDEIEEGEEATGQKNGEGNPFPVPYHSGAGTRVATAYDSSRVREMCDPIASVNKYYRLALPIKTGPGPFPCGICCIIQ</sequence>
<proteinExistence type="predicted"/>
<protein>
    <submittedName>
        <fullName evidence="2">Uncharacterized protein</fullName>
    </submittedName>
</protein>
<feature type="region of interest" description="Disordered" evidence="1">
    <location>
        <begin position="1"/>
        <end position="30"/>
    </location>
</feature>
<evidence type="ECO:0000313" key="3">
    <source>
        <dbReference type="Proteomes" id="UP001152798"/>
    </source>
</evidence>
<evidence type="ECO:0000256" key="1">
    <source>
        <dbReference type="SAM" id="MobiDB-lite"/>
    </source>
</evidence>
<feature type="compositionally biased region" description="Basic and acidic residues" evidence="1">
    <location>
        <begin position="272"/>
        <end position="287"/>
    </location>
</feature>
<dbReference type="EMBL" id="OV725077">
    <property type="protein sequence ID" value="CAH1389702.1"/>
    <property type="molecule type" value="Genomic_DNA"/>
</dbReference>
<keyword evidence="3" id="KW-1185">Reference proteome</keyword>
<accession>A0A9P0H262</accession>
<dbReference type="Proteomes" id="UP001152798">
    <property type="component" value="Chromosome 1"/>
</dbReference>
<feature type="compositionally biased region" description="Polar residues" evidence="1">
    <location>
        <begin position="124"/>
        <end position="150"/>
    </location>
</feature>
<feature type="compositionally biased region" description="Acidic residues" evidence="1">
    <location>
        <begin position="479"/>
        <end position="489"/>
    </location>
</feature>
<feature type="compositionally biased region" description="Basic residues" evidence="1">
    <location>
        <begin position="193"/>
        <end position="204"/>
    </location>
</feature>
<gene>
    <name evidence="2" type="ORF">NEZAVI_LOCUS1050</name>
</gene>
<feature type="region of interest" description="Disordered" evidence="1">
    <location>
        <begin position="107"/>
        <end position="159"/>
    </location>
</feature>
<evidence type="ECO:0000313" key="2">
    <source>
        <dbReference type="EMBL" id="CAH1389702.1"/>
    </source>
</evidence>
<feature type="region of interest" description="Disordered" evidence="1">
    <location>
        <begin position="478"/>
        <end position="507"/>
    </location>
</feature>
<organism evidence="2 3">
    <name type="scientific">Nezara viridula</name>
    <name type="common">Southern green stink bug</name>
    <name type="synonym">Cimex viridulus</name>
    <dbReference type="NCBI Taxonomy" id="85310"/>
    <lineage>
        <taxon>Eukaryota</taxon>
        <taxon>Metazoa</taxon>
        <taxon>Ecdysozoa</taxon>
        <taxon>Arthropoda</taxon>
        <taxon>Hexapoda</taxon>
        <taxon>Insecta</taxon>
        <taxon>Pterygota</taxon>
        <taxon>Neoptera</taxon>
        <taxon>Paraneoptera</taxon>
        <taxon>Hemiptera</taxon>
        <taxon>Heteroptera</taxon>
        <taxon>Panheteroptera</taxon>
        <taxon>Pentatomomorpha</taxon>
        <taxon>Pentatomoidea</taxon>
        <taxon>Pentatomidae</taxon>
        <taxon>Pentatominae</taxon>
        <taxon>Nezara</taxon>
    </lineage>
</organism>
<dbReference type="OrthoDB" id="8197936at2759"/>